<dbReference type="KEGG" id="dpx:DAPPUDRAFT_304106"/>
<keyword evidence="1" id="KW-0677">Repeat</keyword>
<dbReference type="SUPFAM" id="SSF52833">
    <property type="entry name" value="Thioredoxin-like"/>
    <property type="match status" value="1"/>
</dbReference>
<dbReference type="Proteomes" id="UP000000305">
    <property type="component" value="Unassembled WGS sequence"/>
</dbReference>
<dbReference type="Gene3D" id="3.40.30.10">
    <property type="entry name" value="Glutaredoxin"/>
    <property type="match status" value="1"/>
</dbReference>
<dbReference type="AlphaFoldDB" id="E9GJ79"/>
<gene>
    <name evidence="3" type="ORF">DAPPUDRAFT_304106</name>
</gene>
<feature type="domain" description="Thioredoxin" evidence="2">
    <location>
        <begin position="4"/>
        <end position="153"/>
    </location>
</feature>
<dbReference type="InterPro" id="IPR001258">
    <property type="entry name" value="NHL_repeat"/>
</dbReference>
<dbReference type="HOGENOM" id="CLU_013730_0_0_1"/>
<accession>E9GJ79</accession>
<dbReference type="eggNOG" id="KOG2177">
    <property type="taxonomic scope" value="Eukaryota"/>
</dbReference>
<dbReference type="Pfam" id="PF01436">
    <property type="entry name" value="NHL"/>
    <property type="match status" value="1"/>
</dbReference>
<dbReference type="InterPro" id="IPR045302">
    <property type="entry name" value="NHL2_NHL_rpt_dom"/>
</dbReference>
<dbReference type="OrthoDB" id="273823at2759"/>
<dbReference type="InterPro" id="IPR011042">
    <property type="entry name" value="6-blade_b-propeller_TolB-like"/>
</dbReference>
<dbReference type="Gene3D" id="2.120.10.30">
    <property type="entry name" value="TolB, C-terminal domain"/>
    <property type="match status" value="3"/>
</dbReference>
<dbReference type="FunFam" id="2.120.10.30:FF:000259">
    <property type="entry name" value="NHL repeat-containing protein 2-like Protein"/>
    <property type="match status" value="1"/>
</dbReference>
<reference evidence="3 4" key="1">
    <citation type="journal article" date="2011" name="Science">
        <title>The ecoresponsive genome of Daphnia pulex.</title>
        <authorList>
            <person name="Colbourne J.K."/>
            <person name="Pfrender M.E."/>
            <person name="Gilbert D."/>
            <person name="Thomas W.K."/>
            <person name="Tucker A."/>
            <person name="Oakley T.H."/>
            <person name="Tokishita S."/>
            <person name="Aerts A."/>
            <person name="Arnold G.J."/>
            <person name="Basu M.K."/>
            <person name="Bauer D.J."/>
            <person name="Caceres C.E."/>
            <person name="Carmel L."/>
            <person name="Casola C."/>
            <person name="Choi J.H."/>
            <person name="Detter J.C."/>
            <person name="Dong Q."/>
            <person name="Dusheyko S."/>
            <person name="Eads B.D."/>
            <person name="Frohlich T."/>
            <person name="Geiler-Samerotte K.A."/>
            <person name="Gerlach D."/>
            <person name="Hatcher P."/>
            <person name="Jogdeo S."/>
            <person name="Krijgsveld J."/>
            <person name="Kriventseva E.V."/>
            <person name="Kultz D."/>
            <person name="Laforsch C."/>
            <person name="Lindquist E."/>
            <person name="Lopez J."/>
            <person name="Manak J.R."/>
            <person name="Muller J."/>
            <person name="Pangilinan J."/>
            <person name="Patwardhan R.P."/>
            <person name="Pitluck S."/>
            <person name="Pritham E.J."/>
            <person name="Rechtsteiner A."/>
            <person name="Rho M."/>
            <person name="Rogozin I.B."/>
            <person name="Sakarya O."/>
            <person name="Salamov A."/>
            <person name="Schaack S."/>
            <person name="Shapiro H."/>
            <person name="Shiga Y."/>
            <person name="Skalitzky C."/>
            <person name="Smith Z."/>
            <person name="Souvorov A."/>
            <person name="Sung W."/>
            <person name="Tang Z."/>
            <person name="Tsuchiya D."/>
            <person name="Tu H."/>
            <person name="Vos H."/>
            <person name="Wang M."/>
            <person name="Wolf Y.I."/>
            <person name="Yamagata H."/>
            <person name="Yamada T."/>
            <person name="Ye Y."/>
            <person name="Shaw J.R."/>
            <person name="Andrews J."/>
            <person name="Crease T.J."/>
            <person name="Tang H."/>
            <person name="Lucas S.M."/>
            <person name="Robertson H.M."/>
            <person name="Bork P."/>
            <person name="Koonin E.V."/>
            <person name="Zdobnov E.M."/>
            <person name="Grigoriev I.V."/>
            <person name="Lynch M."/>
            <person name="Boore J.L."/>
        </authorList>
    </citation>
    <scope>NUCLEOTIDE SEQUENCE [LARGE SCALE GENOMIC DNA]</scope>
</reference>
<dbReference type="CDD" id="cd14951">
    <property type="entry name" value="NHL-2_like"/>
    <property type="match status" value="1"/>
</dbReference>
<proteinExistence type="predicted"/>
<evidence type="ECO:0000259" key="2">
    <source>
        <dbReference type="PROSITE" id="PS51352"/>
    </source>
</evidence>
<dbReference type="FunCoup" id="E9GJ79">
    <property type="interactions" value="673"/>
</dbReference>
<dbReference type="InterPro" id="IPR013766">
    <property type="entry name" value="Thioredoxin_domain"/>
</dbReference>
<evidence type="ECO:0000313" key="4">
    <source>
        <dbReference type="Proteomes" id="UP000000305"/>
    </source>
</evidence>
<dbReference type="PANTHER" id="PTHR46388:SF2">
    <property type="entry name" value="NHL REPEAT-CONTAINING PROTEIN 2"/>
    <property type="match status" value="1"/>
</dbReference>
<dbReference type="PANTHER" id="PTHR46388">
    <property type="entry name" value="NHL REPEAT-CONTAINING PROTEIN 2"/>
    <property type="match status" value="1"/>
</dbReference>
<dbReference type="STRING" id="6669.E9GJ79"/>
<dbReference type="OMA" id="IAMAGVH"/>
<sequence>MEEGSSRDVFPEFESGWEWFNVKQGLSVSSDFKDQLVIVDFFTYCCINCMHILPDLHALEEKYPSDQSGVVVVGVHSAKFENEKVSANIMAAIQRYGITHPVVNDSDAVLWKKLEITCWPTLLILGPDGKPVFVIIGEGHREVLFHYVESALSFYKNRIAPRPLPLLLNSLEVFQSHLLFPGKICMIKSKSIEDSVLECSKEDSTYMAVSDTGHHRILIISLQGEIKVTIGGPTPGWNEGAFSTAKFRSPQGIAFLPPCHLYVADTGNHSIRLIDFSTKQVKTVAGTGLQGTDKEGGMPGIEQPLASPWDICLAHSSTSDVPDLLIIANAGTHQIWGLALQDLVWWKKIQVEAGRCLRLAGSGAEENRNNSYPAKAGFAQPSGLCCAALQSPSTDYLLFLADSESSSIRQVNLKDGSVKALVGGGKDPMDLFSYGDRDNKDNPKGTVLLQHPLAVAWNTANQLLYVADSYNHKIKTVDPLTKLCSTYLGNGKAGLADGSSEDEIQFNEPGGLCIDEEGGGILYVADTNNHCIRKVNLVSNVIDTLKVFLKSSDDHSQGFNTLPDFEVSIVLPSSTSNYNWSVNFNCSDQQWKWSEDAPHSWKIRLTDGIEAAQNKGVINNGKMQIDFLRKSLEKHDSNHFLQVHAELFLCAKNTGVCKKKSVDIQLNLTFNENSSGDSKIHHEFDVNAN</sequence>
<protein>
    <recommendedName>
        <fullName evidence="2">Thioredoxin domain-containing protein</fullName>
    </recommendedName>
</protein>
<dbReference type="InterPro" id="IPR036249">
    <property type="entry name" value="Thioredoxin-like_sf"/>
</dbReference>
<dbReference type="PhylomeDB" id="E9GJ79"/>
<dbReference type="InParanoid" id="E9GJ79"/>
<name>E9GJ79_DAPPU</name>
<dbReference type="PROSITE" id="PS51352">
    <property type="entry name" value="THIOREDOXIN_2"/>
    <property type="match status" value="1"/>
</dbReference>
<evidence type="ECO:0000256" key="1">
    <source>
        <dbReference type="ARBA" id="ARBA00022737"/>
    </source>
</evidence>
<dbReference type="SUPFAM" id="SSF101898">
    <property type="entry name" value="NHL repeat"/>
    <property type="match status" value="1"/>
</dbReference>
<evidence type="ECO:0000313" key="3">
    <source>
        <dbReference type="EMBL" id="EFX80532.1"/>
    </source>
</evidence>
<organism evidence="3 4">
    <name type="scientific">Daphnia pulex</name>
    <name type="common">Water flea</name>
    <dbReference type="NCBI Taxonomy" id="6669"/>
    <lineage>
        <taxon>Eukaryota</taxon>
        <taxon>Metazoa</taxon>
        <taxon>Ecdysozoa</taxon>
        <taxon>Arthropoda</taxon>
        <taxon>Crustacea</taxon>
        <taxon>Branchiopoda</taxon>
        <taxon>Diplostraca</taxon>
        <taxon>Cladocera</taxon>
        <taxon>Anomopoda</taxon>
        <taxon>Daphniidae</taxon>
        <taxon>Daphnia</taxon>
    </lineage>
</organism>
<keyword evidence="4" id="KW-1185">Reference proteome</keyword>
<dbReference type="EMBL" id="GL732547">
    <property type="protein sequence ID" value="EFX80532.1"/>
    <property type="molecule type" value="Genomic_DNA"/>
</dbReference>
<dbReference type="InterPro" id="IPR012336">
    <property type="entry name" value="Thioredoxin-like_fold"/>
</dbReference>
<dbReference type="Pfam" id="PF13905">
    <property type="entry name" value="Thioredoxin_8"/>
    <property type="match status" value="1"/>
</dbReference>